<evidence type="ECO:0000256" key="4">
    <source>
        <dbReference type="ARBA" id="ARBA00023033"/>
    </source>
</evidence>
<dbReference type="RefSeq" id="WP_380718515.1">
    <property type="nucleotide sequence ID" value="NZ_JBHTLK010000002.1"/>
</dbReference>
<evidence type="ECO:0000259" key="5">
    <source>
        <dbReference type="Pfam" id="PF00296"/>
    </source>
</evidence>
<keyword evidence="3 6" id="KW-0560">Oxidoreductase</keyword>
<keyword evidence="7" id="KW-1185">Reference proteome</keyword>
<dbReference type="EMBL" id="JBHTLK010000002">
    <property type="protein sequence ID" value="MFD1145619.1"/>
    <property type="molecule type" value="Genomic_DNA"/>
</dbReference>
<dbReference type="EC" id="1.-.-.-" evidence="6"/>
<dbReference type="InterPro" id="IPR050172">
    <property type="entry name" value="SsuD_RutA_monooxygenase"/>
</dbReference>
<gene>
    <name evidence="6" type="ORF">ACFQ3T_00605</name>
</gene>
<evidence type="ECO:0000256" key="1">
    <source>
        <dbReference type="ARBA" id="ARBA00022630"/>
    </source>
</evidence>
<accession>A0ABW3QMY9</accession>
<dbReference type="Proteomes" id="UP001597168">
    <property type="component" value="Unassembled WGS sequence"/>
</dbReference>
<keyword evidence="1" id="KW-0285">Flavoprotein</keyword>
<evidence type="ECO:0000313" key="6">
    <source>
        <dbReference type="EMBL" id="MFD1145619.1"/>
    </source>
</evidence>
<dbReference type="PANTHER" id="PTHR42847:SF4">
    <property type="entry name" value="ALKANESULFONATE MONOOXYGENASE-RELATED"/>
    <property type="match status" value="1"/>
</dbReference>
<dbReference type="InterPro" id="IPR011251">
    <property type="entry name" value="Luciferase-like_dom"/>
</dbReference>
<evidence type="ECO:0000313" key="7">
    <source>
        <dbReference type="Proteomes" id="UP001597168"/>
    </source>
</evidence>
<keyword evidence="2" id="KW-0288">FMN</keyword>
<evidence type="ECO:0000256" key="3">
    <source>
        <dbReference type="ARBA" id="ARBA00023002"/>
    </source>
</evidence>
<proteinExistence type="predicted"/>
<keyword evidence="4" id="KW-0503">Monooxygenase</keyword>
<organism evidence="6 7">
    <name type="scientific">Saccharothrix hoggarensis</name>
    <dbReference type="NCBI Taxonomy" id="913853"/>
    <lineage>
        <taxon>Bacteria</taxon>
        <taxon>Bacillati</taxon>
        <taxon>Actinomycetota</taxon>
        <taxon>Actinomycetes</taxon>
        <taxon>Pseudonocardiales</taxon>
        <taxon>Pseudonocardiaceae</taxon>
        <taxon>Saccharothrix</taxon>
    </lineage>
</organism>
<dbReference type="SUPFAM" id="SSF51679">
    <property type="entry name" value="Bacterial luciferase-like"/>
    <property type="match status" value="1"/>
</dbReference>
<dbReference type="InterPro" id="IPR019921">
    <property type="entry name" value="Lucif-like_OxRdtase_Rv2161c"/>
</dbReference>
<dbReference type="PANTHER" id="PTHR42847">
    <property type="entry name" value="ALKANESULFONATE MONOOXYGENASE"/>
    <property type="match status" value="1"/>
</dbReference>
<protein>
    <submittedName>
        <fullName evidence="6">TIGR03619 family F420-dependent LLM class oxidoreductase</fullName>
        <ecNumber evidence="6">1.-.-.-</ecNumber>
    </submittedName>
</protein>
<dbReference type="InterPro" id="IPR036661">
    <property type="entry name" value="Luciferase-like_sf"/>
</dbReference>
<reference evidence="7" key="1">
    <citation type="journal article" date="2019" name="Int. J. Syst. Evol. Microbiol.">
        <title>The Global Catalogue of Microorganisms (GCM) 10K type strain sequencing project: providing services to taxonomists for standard genome sequencing and annotation.</title>
        <authorList>
            <consortium name="The Broad Institute Genomics Platform"/>
            <consortium name="The Broad Institute Genome Sequencing Center for Infectious Disease"/>
            <person name="Wu L."/>
            <person name="Ma J."/>
        </authorList>
    </citation>
    <scope>NUCLEOTIDE SEQUENCE [LARGE SCALE GENOMIC DNA]</scope>
    <source>
        <strain evidence="7">CCUG 60214</strain>
    </source>
</reference>
<dbReference type="Pfam" id="PF00296">
    <property type="entry name" value="Bac_luciferase"/>
    <property type="match status" value="1"/>
</dbReference>
<feature type="domain" description="Luciferase-like" evidence="5">
    <location>
        <begin position="11"/>
        <end position="221"/>
    </location>
</feature>
<sequence>MHLGVSLEPLGAGATGERFLDVAATAERLGFNSVLMSSHLLAGSAGSAMDPVVLLSAVAGHTTRVRLVTSVLVLPYYHPVVLANQLSSLDVLSGGRFVLGVGVGWHAEEFAAVGVPVERRGARTDEHLSVLTALWSGRPVTRTGTFGSLTGARIGVTPTTPGGPPLWIGGHTDAALRRAARFGAGWHGSGVTPDTMPEIRRRLAAEAQAHGRTLADLDLSTVSFLVPPGFEGEPPGPALGGPRPSVASVVDDLGRLGEAGITLCALWMPVPADRMADAMAWVADEVRPQLG</sequence>
<dbReference type="GO" id="GO:0016491">
    <property type="term" value="F:oxidoreductase activity"/>
    <property type="evidence" value="ECO:0007669"/>
    <property type="project" value="UniProtKB-KW"/>
</dbReference>
<name>A0ABW3QMY9_9PSEU</name>
<evidence type="ECO:0000256" key="2">
    <source>
        <dbReference type="ARBA" id="ARBA00022643"/>
    </source>
</evidence>
<dbReference type="NCBIfam" id="TIGR03619">
    <property type="entry name" value="F420_Rv2161c"/>
    <property type="match status" value="1"/>
</dbReference>
<dbReference type="Gene3D" id="3.20.20.30">
    <property type="entry name" value="Luciferase-like domain"/>
    <property type="match status" value="1"/>
</dbReference>
<comment type="caution">
    <text evidence="6">The sequence shown here is derived from an EMBL/GenBank/DDBJ whole genome shotgun (WGS) entry which is preliminary data.</text>
</comment>